<name>A0ABS6IM18_9HYPH</name>
<dbReference type="InterPro" id="IPR052917">
    <property type="entry name" value="Stress-Dev_Protein"/>
</dbReference>
<protein>
    <submittedName>
        <fullName evidence="2">Pyridoxamine 5'-phosphate oxidase family protein</fullName>
    </submittedName>
</protein>
<evidence type="ECO:0000313" key="2">
    <source>
        <dbReference type="EMBL" id="MBU8874245.1"/>
    </source>
</evidence>
<comment type="caution">
    <text evidence="2">The sequence shown here is derived from an EMBL/GenBank/DDBJ whole genome shotgun (WGS) entry which is preliminary data.</text>
</comment>
<dbReference type="Pfam" id="PF16242">
    <property type="entry name" value="Pyrid_ox_like"/>
    <property type="match status" value="1"/>
</dbReference>
<keyword evidence="3" id="KW-1185">Reference proteome</keyword>
<dbReference type="PANTHER" id="PTHR34818">
    <property type="entry name" value="PROTEIN BLI-3"/>
    <property type="match status" value="1"/>
</dbReference>
<accession>A0ABS6IM18</accession>
<dbReference type="PANTHER" id="PTHR34818:SF1">
    <property type="entry name" value="PROTEIN BLI-3"/>
    <property type="match status" value="1"/>
</dbReference>
<sequence>MTALTVDTSKLWDMIKDIRFGMLTVRGADRSLYSRPMTTQNGEADRGGVIWFFMSRSGQPVADLTQSPDVNVSYANPEADSYVSVSGSARIFDDPVKKKELWSAAANAWFPAGVDDPDLALVAILVAQAEYWDVKSNKAVQIFKLAKAAITGEPPADLAEHRRVRMR</sequence>
<organism evidence="2 3">
    <name type="scientific">Reyranella humidisoli</name>
    <dbReference type="NCBI Taxonomy" id="2849149"/>
    <lineage>
        <taxon>Bacteria</taxon>
        <taxon>Pseudomonadati</taxon>
        <taxon>Pseudomonadota</taxon>
        <taxon>Alphaproteobacteria</taxon>
        <taxon>Hyphomicrobiales</taxon>
        <taxon>Reyranellaceae</taxon>
        <taxon>Reyranella</taxon>
    </lineage>
</organism>
<proteinExistence type="predicted"/>
<dbReference type="EMBL" id="JAHOPB010000001">
    <property type="protein sequence ID" value="MBU8874245.1"/>
    <property type="molecule type" value="Genomic_DNA"/>
</dbReference>
<dbReference type="RefSeq" id="WP_216959437.1">
    <property type="nucleotide sequence ID" value="NZ_JAHOPB010000001.1"/>
</dbReference>
<gene>
    <name evidence="2" type="ORF">KQ910_10755</name>
</gene>
<dbReference type="InterPro" id="IPR038725">
    <property type="entry name" value="YdaG_split_barrel_FMN-bd"/>
</dbReference>
<evidence type="ECO:0000313" key="3">
    <source>
        <dbReference type="Proteomes" id="UP000727907"/>
    </source>
</evidence>
<dbReference type="Proteomes" id="UP000727907">
    <property type="component" value="Unassembled WGS sequence"/>
</dbReference>
<evidence type="ECO:0000259" key="1">
    <source>
        <dbReference type="Pfam" id="PF16242"/>
    </source>
</evidence>
<reference evidence="2 3" key="1">
    <citation type="submission" date="2021-06" db="EMBL/GenBank/DDBJ databases">
        <authorList>
            <person name="Lee D.H."/>
        </authorList>
    </citation>
    <scope>NUCLEOTIDE SEQUENCE [LARGE SCALE GENOMIC DNA]</scope>
    <source>
        <strain evidence="2 3">MMS21-HV4-11</strain>
    </source>
</reference>
<feature type="domain" description="General stress protein FMN-binding split barrel" evidence="1">
    <location>
        <begin position="8"/>
        <end position="154"/>
    </location>
</feature>